<dbReference type="EC" id="2.7.13.3" evidence="3"/>
<keyword evidence="5" id="KW-0808">Transferase</keyword>
<dbReference type="PROSITE" id="PS50109">
    <property type="entry name" value="HIS_KIN"/>
    <property type="match status" value="1"/>
</dbReference>
<organism evidence="14 15">
    <name type="scientific">Halorhodospira neutriphila</name>
    <dbReference type="NCBI Taxonomy" id="168379"/>
    <lineage>
        <taxon>Bacteria</taxon>
        <taxon>Pseudomonadati</taxon>
        <taxon>Pseudomonadota</taxon>
        <taxon>Gammaproteobacteria</taxon>
        <taxon>Chromatiales</taxon>
        <taxon>Ectothiorhodospiraceae</taxon>
        <taxon>Halorhodospira</taxon>
    </lineage>
</organism>
<evidence type="ECO:0000259" key="12">
    <source>
        <dbReference type="PROSITE" id="PS50109"/>
    </source>
</evidence>
<feature type="domain" description="Histidine kinase" evidence="12">
    <location>
        <begin position="236"/>
        <end position="436"/>
    </location>
</feature>
<comment type="catalytic activity">
    <reaction evidence="1">
        <text>ATP + protein L-histidine = ADP + protein N-phospho-L-histidine.</text>
        <dbReference type="EC" id="2.7.13.3"/>
    </reaction>
</comment>
<evidence type="ECO:0000256" key="7">
    <source>
        <dbReference type="ARBA" id="ARBA00022777"/>
    </source>
</evidence>
<dbReference type="Gene3D" id="1.10.287.130">
    <property type="match status" value="1"/>
</dbReference>
<evidence type="ECO:0000256" key="2">
    <source>
        <dbReference type="ARBA" id="ARBA00004370"/>
    </source>
</evidence>
<evidence type="ECO:0000256" key="11">
    <source>
        <dbReference type="SAM" id="Phobius"/>
    </source>
</evidence>
<dbReference type="RefSeq" id="WP_200257403.1">
    <property type="nucleotide sequence ID" value="NZ_NRSH01000037.1"/>
</dbReference>
<gene>
    <name evidence="14" type="ORF">CKO13_04785</name>
</gene>
<keyword evidence="4" id="KW-0597">Phosphoprotein</keyword>
<dbReference type="Gene3D" id="3.30.565.10">
    <property type="entry name" value="Histidine kinase-like ATPase, C-terminal domain"/>
    <property type="match status" value="1"/>
</dbReference>
<evidence type="ECO:0000256" key="1">
    <source>
        <dbReference type="ARBA" id="ARBA00000085"/>
    </source>
</evidence>
<keyword evidence="6 11" id="KW-0812">Transmembrane</keyword>
<evidence type="ECO:0000256" key="3">
    <source>
        <dbReference type="ARBA" id="ARBA00012438"/>
    </source>
</evidence>
<dbReference type="InterPro" id="IPR036890">
    <property type="entry name" value="HATPase_C_sf"/>
</dbReference>
<dbReference type="InterPro" id="IPR036097">
    <property type="entry name" value="HisK_dim/P_sf"/>
</dbReference>
<sequence length="441" mass="48446">MRSLQGRLAAGLALSLLLLLGLQYALVSGAIRDTAEGYIADRLRHDTDNLLAALQWGPEGPSLAAEDALYQRPYSGHYYRIEAGGESLRSRSLWEGRLPLPAVGLGEVRRLRATGPQGQPLLLRVAGLRKEGRTVRIAVAEDLSPLYRDLRAFQWRYGLVSLAVGAGLLGLQWALLALGMRPLGRLREQIGRLERGERSALSEAVPAEVRPLVRELNRLLEVLDERLQRSRRAMGDLAHALKTPLTRLCQAAEEGCADPELRRRLLEPAEQIQQRIDRELKRARLAAGAPGQRFDPGRELPALIRVLERVYAERGLRLRYTGPDPGLAFADREDMLELAGNLLDNACKWARSEARIRVEAQPAPALIVEDDGPGVPPEHREALTRRGVRLDEAAEGFGLGLAIVGDLVAAYRGRLDLETSADLGGLAVRVTLPAESLSRPS</sequence>
<dbReference type="SUPFAM" id="SSF55874">
    <property type="entry name" value="ATPase domain of HSP90 chaperone/DNA topoisomerase II/histidine kinase"/>
    <property type="match status" value="1"/>
</dbReference>
<dbReference type="InterPro" id="IPR050428">
    <property type="entry name" value="TCS_sensor_his_kinase"/>
</dbReference>
<dbReference type="EMBL" id="NRSH01000037">
    <property type="protein sequence ID" value="MBK1726350.1"/>
    <property type="molecule type" value="Genomic_DNA"/>
</dbReference>
<keyword evidence="15" id="KW-1185">Reference proteome</keyword>
<keyword evidence="9" id="KW-0902">Two-component regulatory system</keyword>
<name>A0ABS1E4E6_9GAMM</name>
<keyword evidence="7" id="KW-0418">Kinase</keyword>
<dbReference type="PROSITE" id="PS50885">
    <property type="entry name" value="HAMP"/>
    <property type="match status" value="1"/>
</dbReference>
<evidence type="ECO:0000256" key="8">
    <source>
        <dbReference type="ARBA" id="ARBA00022989"/>
    </source>
</evidence>
<dbReference type="PRINTS" id="PR00344">
    <property type="entry name" value="BCTRLSENSOR"/>
</dbReference>
<keyword evidence="8 11" id="KW-1133">Transmembrane helix</keyword>
<dbReference type="InterPro" id="IPR005467">
    <property type="entry name" value="His_kinase_dom"/>
</dbReference>
<evidence type="ECO:0000313" key="14">
    <source>
        <dbReference type="EMBL" id="MBK1726350.1"/>
    </source>
</evidence>
<dbReference type="PANTHER" id="PTHR45436:SF5">
    <property type="entry name" value="SENSOR HISTIDINE KINASE TRCS"/>
    <property type="match status" value="1"/>
</dbReference>
<comment type="caution">
    <text evidence="14">The sequence shown here is derived from an EMBL/GenBank/DDBJ whole genome shotgun (WGS) entry which is preliminary data.</text>
</comment>
<dbReference type="InterPro" id="IPR003594">
    <property type="entry name" value="HATPase_dom"/>
</dbReference>
<comment type="subcellular location">
    <subcellularLocation>
        <location evidence="2">Membrane</location>
    </subcellularLocation>
</comment>
<feature type="transmembrane region" description="Helical" evidence="11">
    <location>
        <begin position="155"/>
        <end position="178"/>
    </location>
</feature>
<evidence type="ECO:0000256" key="5">
    <source>
        <dbReference type="ARBA" id="ARBA00022679"/>
    </source>
</evidence>
<evidence type="ECO:0000256" key="9">
    <source>
        <dbReference type="ARBA" id="ARBA00023012"/>
    </source>
</evidence>
<dbReference type="Proteomes" id="UP000738126">
    <property type="component" value="Unassembled WGS sequence"/>
</dbReference>
<evidence type="ECO:0000256" key="4">
    <source>
        <dbReference type="ARBA" id="ARBA00022553"/>
    </source>
</evidence>
<dbReference type="InterPro" id="IPR003660">
    <property type="entry name" value="HAMP_dom"/>
</dbReference>
<proteinExistence type="predicted"/>
<accession>A0ABS1E4E6</accession>
<dbReference type="InterPro" id="IPR004358">
    <property type="entry name" value="Sig_transdc_His_kin-like_C"/>
</dbReference>
<dbReference type="Pfam" id="PF02518">
    <property type="entry name" value="HATPase_c"/>
    <property type="match status" value="1"/>
</dbReference>
<dbReference type="PANTHER" id="PTHR45436">
    <property type="entry name" value="SENSOR HISTIDINE KINASE YKOH"/>
    <property type="match status" value="1"/>
</dbReference>
<evidence type="ECO:0000259" key="13">
    <source>
        <dbReference type="PROSITE" id="PS50885"/>
    </source>
</evidence>
<protein>
    <recommendedName>
        <fullName evidence="3">histidine kinase</fullName>
        <ecNumber evidence="3">2.7.13.3</ecNumber>
    </recommendedName>
</protein>
<dbReference type="SUPFAM" id="SSF47384">
    <property type="entry name" value="Homodimeric domain of signal transducing histidine kinase"/>
    <property type="match status" value="1"/>
</dbReference>
<feature type="domain" description="HAMP" evidence="13">
    <location>
        <begin position="177"/>
        <end position="228"/>
    </location>
</feature>
<evidence type="ECO:0000256" key="10">
    <source>
        <dbReference type="ARBA" id="ARBA00023136"/>
    </source>
</evidence>
<evidence type="ECO:0000313" key="15">
    <source>
        <dbReference type="Proteomes" id="UP000738126"/>
    </source>
</evidence>
<reference evidence="14 15" key="1">
    <citation type="journal article" date="2020" name="Microorganisms">
        <title>Osmotic Adaptation and Compatible Solute Biosynthesis of Phototrophic Bacteria as Revealed from Genome Analyses.</title>
        <authorList>
            <person name="Imhoff J.F."/>
            <person name="Rahn T."/>
            <person name="Kunzel S."/>
            <person name="Keller A."/>
            <person name="Neulinger S.C."/>
        </authorList>
    </citation>
    <scope>NUCLEOTIDE SEQUENCE [LARGE SCALE GENOMIC DNA]</scope>
    <source>
        <strain evidence="14 15">DSM 15116</strain>
    </source>
</reference>
<keyword evidence="10 11" id="KW-0472">Membrane</keyword>
<evidence type="ECO:0000256" key="6">
    <source>
        <dbReference type="ARBA" id="ARBA00022692"/>
    </source>
</evidence>
<dbReference type="SMART" id="SM00387">
    <property type="entry name" value="HATPase_c"/>
    <property type="match status" value="1"/>
</dbReference>